<feature type="compositionally biased region" description="Polar residues" evidence="6">
    <location>
        <begin position="1"/>
        <end position="10"/>
    </location>
</feature>
<dbReference type="RefSeq" id="WP_203852282.1">
    <property type="nucleotide sequence ID" value="NZ_BAAAVW010000010.1"/>
</dbReference>
<feature type="region of interest" description="Disordered" evidence="6">
    <location>
        <begin position="1"/>
        <end position="21"/>
    </location>
</feature>
<comment type="cofactor">
    <cofactor evidence="1">
        <name>FAD</name>
        <dbReference type="ChEBI" id="CHEBI:57692"/>
    </cofactor>
</comment>
<keyword evidence="9" id="KW-1185">Reference proteome</keyword>
<dbReference type="AlphaFoldDB" id="A0A919UHF6"/>
<feature type="region of interest" description="Disordered" evidence="6">
    <location>
        <begin position="575"/>
        <end position="598"/>
    </location>
</feature>
<organism evidence="8 9">
    <name type="scientific">Dactylosporangium siamense</name>
    <dbReference type="NCBI Taxonomy" id="685454"/>
    <lineage>
        <taxon>Bacteria</taxon>
        <taxon>Bacillati</taxon>
        <taxon>Actinomycetota</taxon>
        <taxon>Actinomycetes</taxon>
        <taxon>Micromonosporales</taxon>
        <taxon>Micromonosporaceae</taxon>
        <taxon>Dactylosporangium</taxon>
    </lineage>
</organism>
<dbReference type="PANTHER" id="PTHR42784">
    <property type="entry name" value="PYRANOSE 2-OXIDASE"/>
    <property type="match status" value="1"/>
</dbReference>
<dbReference type="EMBL" id="BONQ01000137">
    <property type="protein sequence ID" value="GIG50638.1"/>
    <property type="molecule type" value="Genomic_DNA"/>
</dbReference>
<comment type="similarity">
    <text evidence="2">Belongs to the GMC oxidoreductase family.</text>
</comment>
<dbReference type="GO" id="GO:0016614">
    <property type="term" value="F:oxidoreductase activity, acting on CH-OH group of donors"/>
    <property type="evidence" value="ECO:0007669"/>
    <property type="project" value="InterPro"/>
</dbReference>
<dbReference type="SUPFAM" id="SSF51905">
    <property type="entry name" value="FAD/NAD(P)-binding domain"/>
    <property type="match status" value="1"/>
</dbReference>
<proteinExistence type="inferred from homology"/>
<keyword evidence="4" id="KW-0274">FAD</keyword>
<dbReference type="Pfam" id="PF05199">
    <property type="entry name" value="GMC_oxred_C"/>
    <property type="match status" value="1"/>
</dbReference>
<keyword evidence="5" id="KW-0560">Oxidoreductase</keyword>
<dbReference type="PANTHER" id="PTHR42784:SF1">
    <property type="entry name" value="PYRANOSE 2-OXIDASE"/>
    <property type="match status" value="1"/>
</dbReference>
<protein>
    <recommendedName>
        <fullName evidence="7">Glucose-methanol-choline oxidoreductase C-terminal domain-containing protein</fullName>
    </recommendedName>
</protein>
<dbReference type="InterPro" id="IPR036188">
    <property type="entry name" value="FAD/NAD-bd_sf"/>
</dbReference>
<gene>
    <name evidence="8" type="ORF">Dsi01nite_086790</name>
</gene>
<accession>A0A919UHF6</accession>
<dbReference type="Proteomes" id="UP000660611">
    <property type="component" value="Unassembled WGS sequence"/>
</dbReference>
<evidence type="ECO:0000256" key="5">
    <source>
        <dbReference type="ARBA" id="ARBA00023002"/>
    </source>
</evidence>
<dbReference type="InterPro" id="IPR051473">
    <property type="entry name" value="P2Ox-like"/>
</dbReference>
<name>A0A919UHF6_9ACTN</name>
<evidence type="ECO:0000256" key="1">
    <source>
        <dbReference type="ARBA" id="ARBA00001974"/>
    </source>
</evidence>
<keyword evidence="3" id="KW-0285">Flavoprotein</keyword>
<evidence type="ECO:0000313" key="8">
    <source>
        <dbReference type="EMBL" id="GIG50638.1"/>
    </source>
</evidence>
<evidence type="ECO:0000256" key="2">
    <source>
        <dbReference type="ARBA" id="ARBA00010790"/>
    </source>
</evidence>
<evidence type="ECO:0000256" key="4">
    <source>
        <dbReference type="ARBA" id="ARBA00022827"/>
    </source>
</evidence>
<evidence type="ECO:0000313" key="9">
    <source>
        <dbReference type="Proteomes" id="UP000660611"/>
    </source>
</evidence>
<evidence type="ECO:0000259" key="7">
    <source>
        <dbReference type="Pfam" id="PF05199"/>
    </source>
</evidence>
<sequence length="598" mass="66102">MHTAASTPNANYGYPVPGPQQPTGQNVMDNVFFVGADDWDRIRAQERFDHIVIGTGPCGLAFAEQVLQRRPDARILMLERGTFFLAEHFQNLPLPYEQTLGGLSETFPWTLSSRTVNGKHIRWQHGMVPFVGGRSIMWSAWCPRPTEAEMAGWPRPVIDVAHEYFESAERLLNVVSANNIDSGPTAPPPGYRPIFGVLQHRLTERLGAELGRIPAATRVMAAPLAVGAPDLHGLDFDKFATPGPLLGLVDRQHKLAVEGHGSPLHILTDCTVRRIVSQDGRATALDTSRGMVTVGDADVVLAMGTLPPTTLMLNSFPQLERPGERFTAHFITAVVARVPRQDYPYHGEIGDLELGAIYLAGLDERSQGQFHVQLTVLSDRDPQRNAQTAARHMPDVVATATPEQLRSSTDHVVFVCAVLGELDADNPDNWLHRHPDGPTAADPTSNVLLQVVQNDRDASTWDTMDTATFAMLEEVLSIKGPDRVEYWHVDPDGRHGRWLPQRPSTEQIRVPALVHEGSTMWIGEHDDAPVGLDYRPRGVDNVYVTGGSLWPRGGSWNPTMTMVALAQHLADLRTDEAKNRVRDPYGSLEQRHTPYTMS</sequence>
<comment type="caution">
    <text evidence="8">The sequence shown here is derived from an EMBL/GenBank/DDBJ whole genome shotgun (WGS) entry which is preliminary data.</text>
</comment>
<dbReference type="InterPro" id="IPR007867">
    <property type="entry name" value="GMC_OxRtase_C"/>
</dbReference>
<evidence type="ECO:0000256" key="3">
    <source>
        <dbReference type="ARBA" id="ARBA00022630"/>
    </source>
</evidence>
<reference evidence="8" key="1">
    <citation type="submission" date="2021-01" db="EMBL/GenBank/DDBJ databases">
        <title>Whole genome shotgun sequence of Dactylosporangium siamense NBRC 106093.</title>
        <authorList>
            <person name="Komaki H."/>
            <person name="Tamura T."/>
        </authorList>
    </citation>
    <scope>NUCLEOTIDE SEQUENCE</scope>
    <source>
        <strain evidence="8">NBRC 106093</strain>
    </source>
</reference>
<dbReference type="Gene3D" id="3.50.50.60">
    <property type="entry name" value="FAD/NAD(P)-binding domain"/>
    <property type="match status" value="2"/>
</dbReference>
<evidence type="ECO:0000256" key="6">
    <source>
        <dbReference type="SAM" id="MobiDB-lite"/>
    </source>
</evidence>
<feature type="domain" description="Glucose-methanol-choline oxidoreductase C-terminal" evidence="7">
    <location>
        <begin position="511"/>
        <end position="566"/>
    </location>
</feature>